<keyword evidence="1" id="KW-1133">Transmembrane helix</keyword>
<reference evidence="2" key="1">
    <citation type="submission" date="2020-07" db="EMBL/GenBank/DDBJ databases">
        <title>Dissolved microcystin release linked to lysis of a Microcystis spp. bloom in Lake Erie (USA) attributed to a novel cyanophage.</title>
        <authorList>
            <person name="McKindles K.M."/>
            <person name="Manes M.A."/>
            <person name="DeMarco J.R."/>
            <person name="McClure A."/>
            <person name="McKay R.M."/>
            <person name="Davis T.W."/>
            <person name="Bullerjahn G.S."/>
        </authorList>
    </citation>
    <scope>NUCLEOTIDE SEQUENCE</scope>
</reference>
<accession>A0A7G9A465</accession>
<keyword evidence="1" id="KW-0472">Membrane</keyword>
<organism evidence="2">
    <name type="scientific">Bacteriophage sp</name>
    <dbReference type="NCBI Taxonomy" id="38018"/>
    <lineage>
        <taxon>Viruses</taxon>
    </lineage>
</organism>
<protein>
    <submittedName>
        <fullName evidence="2">Uncharacterized protein</fullName>
    </submittedName>
</protein>
<dbReference type="EMBL" id="MT840185">
    <property type="protein sequence ID" value="QNL31538.1"/>
    <property type="molecule type" value="Genomic_DNA"/>
</dbReference>
<keyword evidence="1" id="KW-0812">Transmembrane</keyword>
<proteinExistence type="predicted"/>
<sequence>MNTQTYRILIDSSYDELPREAKHYVNRLVNKASKKPFVSTVLKGFYDSAIKSDDIDALLSSAFIDADQDRKVGCFWYLKTRILLVVFSLLAGVTIPKLLKKNYCLFLQSLVIASYLAKEGYVNESPFDWDYE</sequence>
<evidence type="ECO:0000256" key="1">
    <source>
        <dbReference type="SAM" id="Phobius"/>
    </source>
</evidence>
<name>A0A7G9A465_9VIRU</name>
<evidence type="ECO:0000313" key="2">
    <source>
        <dbReference type="EMBL" id="QNL31538.1"/>
    </source>
</evidence>
<feature type="transmembrane region" description="Helical" evidence="1">
    <location>
        <begin position="82"/>
        <end position="99"/>
    </location>
</feature>